<gene>
    <name evidence="3" type="ORF">KPC_0802</name>
</gene>
<dbReference type="CDD" id="cd07739">
    <property type="entry name" value="metallo-hydrolase-like_MBL-fold"/>
    <property type="match status" value="1"/>
</dbReference>
<feature type="signal peptide" evidence="1">
    <location>
        <begin position="1"/>
        <end position="21"/>
    </location>
</feature>
<organism evidence="3 4">
    <name type="scientific">Acinetobacter stercoris</name>
    <dbReference type="NCBI Taxonomy" id="2126983"/>
    <lineage>
        <taxon>Bacteria</taxon>
        <taxon>Pseudomonadati</taxon>
        <taxon>Pseudomonadota</taxon>
        <taxon>Gammaproteobacteria</taxon>
        <taxon>Moraxellales</taxon>
        <taxon>Moraxellaceae</taxon>
        <taxon>Acinetobacter</taxon>
    </lineage>
</organism>
<dbReference type="SUPFAM" id="SSF56281">
    <property type="entry name" value="Metallo-hydrolase/oxidoreductase"/>
    <property type="match status" value="1"/>
</dbReference>
<protein>
    <submittedName>
        <fullName evidence="3">Metallo-beta-lactamase superfamily protein</fullName>
    </submittedName>
</protein>
<dbReference type="InParanoid" id="A0A2U3MW62"/>
<dbReference type="OrthoDB" id="8441428at2"/>
<feature type="chain" id="PRO_5015532563" evidence="1">
    <location>
        <begin position="22"/>
        <end position="285"/>
    </location>
</feature>
<evidence type="ECO:0000256" key="1">
    <source>
        <dbReference type="SAM" id="SignalP"/>
    </source>
</evidence>
<name>A0A2U3MW62_9GAMM</name>
<proteinExistence type="predicted"/>
<dbReference type="Proteomes" id="UP000245974">
    <property type="component" value="Unassembled WGS sequence"/>
</dbReference>
<dbReference type="InterPro" id="IPR050855">
    <property type="entry name" value="NDM-1-like"/>
</dbReference>
<dbReference type="SMART" id="SM00849">
    <property type="entry name" value="Lactamase_B"/>
    <property type="match status" value="1"/>
</dbReference>
<dbReference type="EMBL" id="OOGT01000023">
    <property type="protein sequence ID" value="SPL69624.1"/>
    <property type="molecule type" value="Genomic_DNA"/>
</dbReference>
<dbReference type="PANTHER" id="PTHR42951">
    <property type="entry name" value="METALLO-BETA-LACTAMASE DOMAIN-CONTAINING"/>
    <property type="match status" value="1"/>
</dbReference>
<sequence>MNMLTKYLTLSLVLFSSFSFADQLNYKVYSPQESGIFKVSSTLITGQKDAILVDAQFSTHDSDKLVKMIQESGKNLKYILITAGEPDFYFGLAPLAKAFPQAKIFATSQVVRHIEQTKESKMAYWGPILKTGAPEKLIVPEILKVNTVKLENQEIQFKAPNSYAAYLWVPSTKTILGGVGIFSGVHVWTADTQTTKARAVWRQTLKEMIALKPKQVIPGHYLGAIPKGTNAIQFTNQYLVDFENTLAVHKKSAAVINVMKSRYPQLSEASSLELSSKVNTGEMKW</sequence>
<dbReference type="NCBIfam" id="NF040580">
    <property type="entry name" value="MBL_fold_Vmh"/>
    <property type="match status" value="1"/>
</dbReference>
<dbReference type="RefSeq" id="WP_121973145.1">
    <property type="nucleotide sequence ID" value="NZ_OOGT01000023.1"/>
</dbReference>
<dbReference type="AlphaFoldDB" id="A0A2U3MW62"/>
<feature type="domain" description="Metallo-beta-lactamase" evidence="2">
    <location>
        <begin position="38"/>
        <end position="220"/>
    </location>
</feature>
<reference evidence="4" key="1">
    <citation type="submission" date="2018-03" db="EMBL/GenBank/DDBJ databases">
        <authorList>
            <person name="Blom J."/>
        </authorList>
    </citation>
    <scope>NUCLEOTIDE SEQUENCE [LARGE SCALE GENOMIC DNA]</scope>
    <source>
        <strain evidence="4">KPC-SM-21</strain>
    </source>
</reference>
<dbReference type="Pfam" id="PF00753">
    <property type="entry name" value="Lactamase_B"/>
    <property type="match status" value="1"/>
</dbReference>
<dbReference type="InterPro" id="IPR001279">
    <property type="entry name" value="Metallo-B-lactamas"/>
</dbReference>
<accession>A0A2U3MW62</accession>
<evidence type="ECO:0000313" key="3">
    <source>
        <dbReference type="EMBL" id="SPL69624.1"/>
    </source>
</evidence>
<evidence type="ECO:0000313" key="4">
    <source>
        <dbReference type="Proteomes" id="UP000245974"/>
    </source>
</evidence>
<dbReference type="Gene3D" id="3.60.15.10">
    <property type="entry name" value="Ribonuclease Z/Hydroxyacylglutathione hydrolase-like"/>
    <property type="match status" value="1"/>
</dbReference>
<evidence type="ECO:0000259" key="2">
    <source>
        <dbReference type="SMART" id="SM00849"/>
    </source>
</evidence>
<dbReference type="PANTHER" id="PTHR42951:SF14">
    <property type="entry name" value="METALLO-BETA-LACTAMASE SUPERFAMILY PROTEIN"/>
    <property type="match status" value="1"/>
</dbReference>
<keyword evidence="1" id="KW-0732">Signal</keyword>
<keyword evidence="4" id="KW-1185">Reference proteome</keyword>
<dbReference type="InterPro" id="IPR036866">
    <property type="entry name" value="RibonucZ/Hydroxyglut_hydro"/>
</dbReference>